<accession>A0A917CZ72</accession>
<keyword evidence="2" id="KW-1185">Reference proteome</keyword>
<dbReference type="AlphaFoldDB" id="A0A917CZ72"/>
<dbReference type="Proteomes" id="UP000637643">
    <property type="component" value="Unassembled WGS sequence"/>
</dbReference>
<evidence type="ECO:0000313" key="2">
    <source>
        <dbReference type="Proteomes" id="UP000637643"/>
    </source>
</evidence>
<sequence length="81" mass="9634">MTGPQLYERAGGVLASHMLNEAGNVYTASRYDNYLSDYLFYLNLEDEVESPYHVPDTWENYEAIKFNLDEDFQYWQEHISR</sequence>
<protein>
    <submittedName>
        <fullName evidence="1">Uncharacterized protein</fullName>
    </submittedName>
</protein>
<dbReference type="EMBL" id="BMKR01000035">
    <property type="protein sequence ID" value="GGG03139.1"/>
    <property type="molecule type" value="Genomic_DNA"/>
</dbReference>
<comment type="caution">
    <text evidence="1">The sequence shown here is derived from an EMBL/GenBank/DDBJ whole genome shotgun (WGS) entry which is preliminary data.</text>
</comment>
<reference evidence="1" key="1">
    <citation type="journal article" date="2014" name="Int. J. Syst. Evol. Microbiol.">
        <title>Complete genome sequence of Corynebacterium casei LMG S-19264T (=DSM 44701T), isolated from a smear-ripened cheese.</title>
        <authorList>
            <consortium name="US DOE Joint Genome Institute (JGI-PGF)"/>
            <person name="Walter F."/>
            <person name="Albersmeier A."/>
            <person name="Kalinowski J."/>
            <person name="Ruckert C."/>
        </authorList>
    </citation>
    <scope>NUCLEOTIDE SEQUENCE</scope>
    <source>
        <strain evidence="1">CGMCC 1.16134</strain>
    </source>
</reference>
<proteinExistence type="predicted"/>
<organism evidence="1 2">
    <name type="scientific">Paenibacillus albidus</name>
    <dbReference type="NCBI Taxonomy" id="2041023"/>
    <lineage>
        <taxon>Bacteria</taxon>
        <taxon>Bacillati</taxon>
        <taxon>Bacillota</taxon>
        <taxon>Bacilli</taxon>
        <taxon>Bacillales</taxon>
        <taxon>Paenibacillaceae</taxon>
        <taxon>Paenibacillus</taxon>
    </lineage>
</organism>
<reference evidence="1" key="2">
    <citation type="submission" date="2020-09" db="EMBL/GenBank/DDBJ databases">
        <authorList>
            <person name="Sun Q."/>
            <person name="Zhou Y."/>
        </authorList>
    </citation>
    <scope>NUCLEOTIDE SEQUENCE</scope>
    <source>
        <strain evidence="1">CGMCC 1.16134</strain>
    </source>
</reference>
<gene>
    <name evidence="1" type="ORF">GCM10010912_54840</name>
</gene>
<name>A0A917CZ72_9BACL</name>
<dbReference type="RefSeq" id="WP_189030549.1">
    <property type="nucleotide sequence ID" value="NZ_BMKR01000035.1"/>
</dbReference>
<evidence type="ECO:0000313" key="1">
    <source>
        <dbReference type="EMBL" id="GGG03139.1"/>
    </source>
</evidence>